<protein>
    <submittedName>
        <fullName evidence="1">Uncharacterized protein</fullName>
    </submittedName>
</protein>
<reference evidence="2" key="1">
    <citation type="submission" date="2018-12" db="EMBL/GenBank/DDBJ databases">
        <title>Tengunoibacter tsumagoiensis gen. nov., sp. nov., Dictyobacter kobayashii sp. nov., D. alpinus sp. nov., and D. joshuensis sp. nov. and description of Dictyobacteraceae fam. nov. within the order Ktedonobacterales isolated from Tengu-no-mugimeshi.</title>
        <authorList>
            <person name="Wang C.M."/>
            <person name="Zheng Y."/>
            <person name="Sakai Y."/>
            <person name="Toyoda A."/>
            <person name="Minakuchi Y."/>
            <person name="Abe K."/>
            <person name="Yokota A."/>
            <person name="Yabe S."/>
        </authorList>
    </citation>
    <scope>NUCLEOTIDE SEQUENCE [LARGE SCALE GENOMIC DNA]</scope>
    <source>
        <strain evidence="2">Uno3</strain>
    </source>
</reference>
<dbReference type="EMBL" id="BIFR01000002">
    <property type="protein sequence ID" value="GCE15017.1"/>
    <property type="molecule type" value="Genomic_DNA"/>
</dbReference>
<gene>
    <name evidence="1" type="ORF">KTT_48760</name>
</gene>
<dbReference type="AlphaFoldDB" id="A0A402A794"/>
<name>A0A402A794_9CHLR</name>
<evidence type="ECO:0000313" key="1">
    <source>
        <dbReference type="EMBL" id="GCE15017.1"/>
    </source>
</evidence>
<sequence>MKCRFNRGSMLDAITSGQGYFLGAMRWDDQSKKGRMLSFVKERAERKKMVSLEKYLSRNW</sequence>
<keyword evidence="2" id="KW-1185">Reference proteome</keyword>
<dbReference type="Proteomes" id="UP000287352">
    <property type="component" value="Unassembled WGS sequence"/>
</dbReference>
<organism evidence="1 2">
    <name type="scientific">Tengunoibacter tsumagoiensis</name>
    <dbReference type="NCBI Taxonomy" id="2014871"/>
    <lineage>
        <taxon>Bacteria</taxon>
        <taxon>Bacillati</taxon>
        <taxon>Chloroflexota</taxon>
        <taxon>Ktedonobacteria</taxon>
        <taxon>Ktedonobacterales</taxon>
        <taxon>Dictyobacteraceae</taxon>
        <taxon>Tengunoibacter</taxon>
    </lineage>
</organism>
<comment type="caution">
    <text evidence="1">The sequence shown here is derived from an EMBL/GenBank/DDBJ whole genome shotgun (WGS) entry which is preliminary data.</text>
</comment>
<accession>A0A402A794</accession>
<evidence type="ECO:0000313" key="2">
    <source>
        <dbReference type="Proteomes" id="UP000287352"/>
    </source>
</evidence>
<proteinExistence type="predicted"/>